<evidence type="ECO:0000313" key="2">
    <source>
        <dbReference type="Proteomes" id="UP000035681"/>
    </source>
</evidence>
<dbReference type="WBParaSite" id="SSTP_0000774750.1">
    <property type="protein sequence ID" value="SSTP_0000774750.1"/>
    <property type="gene ID" value="SSTP_0000774750"/>
</dbReference>
<organism evidence="3">
    <name type="scientific">Strongyloides stercoralis</name>
    <name type="common">Threadworm</name>
    <dbReference type="NCBI Taxonomy" id="6248"/>
    <lineage>
        <taxon>Eukaryota</taxon>
        <taxon>Metazoa</taxon>
        <taxon>Ecdysozoa</taxon>
        <taxon>Nematoda</taxon>
        <taxon>Chromadorea</taxon>
        <taxon>Rhabditida</taxon>
        <taxon>Tylenchina</taxon>
        <taxon>Panagrolaimomorpha</taxon>
        <taxon>Strongyloidoidea</taxon>
        <taxon>Strongyloididae</taxon>
        <taxon>Strongyloides</taxon>
    </lineage>
</organism>
<dbReference type="Proteomes" id="UP000035681">
    <property type="component" value="Unplaced"/>
</dbReference>
<dbReference type="WBParaSite" id="TCONS_00007001.p1">
    <property type="protein sequence ID" value="TCONS_00007001.p1"/>
    <property type="gene ID" value="XLOC_005081"/>
</dbReference>
<keyword evidence="1" id="KW-0812">Transmembrane</keyword>
<sequence length="101" mass="11999">MEDWTLLNITSNLSNLTISDKNTTINNELVLNSTNEMIHKINKSEDENFYNDIVRKEVWIQYPAAIILAFIFIGIISTWTWRMRKNNFNRRKNFVTLNNNC</sequence>
<keyword evidence="1" id="KW-1133">Transmembrane helix</keyword>
<protein>
    <submittedName>
        <fullName evidence="3">Small integral membrane protein 15</fullName>
    </submittedName>
</protein>
<accession>A0A0K0EE35</accession>
<proteinExistence type="predicted"/>
<reference evidence="3" key="1">
    <citation type="submission" date="2015-08" db="UniProtKB">
        <authorList>
            <consortium name="WormBaseParasite"/>
        </authorList>
    </citation>
    <scope>IDENTIFICATION</scope>
</reference>
<feature type="transmembrane region" description="Helical" evidence="1">
    <location>
        <begin position="59"/>
        <end position="81"/>
    </location>
</feature>
<keyword evidence="2" id="KW-1185">Reference proteome</keyword>
<name>A0A0K0EE35_STRER</name>
<evidence type="ECO:0000256" key="1">
    <source>
        <dbReference type="SAM" id="Phobius"/>
    </source>
</evidence>
<keyword evidence="1" id="KW-0472">Membrane</keyword>
<dbReference type="AlphaFoldDB" id="A0A0K0EE35"/>
<evidence type="ECO:0000313" key="3">
    <source>
        <dbReference type="WBParaSite" id="SSTP_0000774750.1"/>
    </source>
</evidence>